<sequence>MTRSPFAAVIHRKMTTMEKMLSLIIVGYIILVATQSASFFSISTLFDLIRSGAALTIFAFGVLIVFISGGIDVSFAAIGIVAGYSAVLISKAAGVDDILFIIVVAVAIGCGLGSINALLIHLHNLPTLIVTLGTASVFHGAMALLLGMETFTRSGVPQSILDFGSARLFTVGGESGQAGLSIFLPLVIGVGVLTWFLLYRTRIGRSVYALGSNAESASRVGMSILKTQLFIYMYVGALSGLAGIVYFSGLAYINPAALIGTELAVIAAVVIGGAKLTGGEGTILGTVLGVMIWQLLQNTLIHLGLDSSFQDLFFGAVLVAILGFIYFRQRQANRRALVFSSN</sequence>
<feature type="transmembrane region" description="Helical" evidence="8">
    <location>
        <begin position="98"/>
        <end position="120"/>
    </location>
</feature>
<feature type="transmembrane region" description="Helical" evidence="8">
    <location>
        <begin position="21"/>
        <end position="42"/>
    </location>
</feature>
<evidence type="ECO:0000256" key="6">
    <source>
        <dbReference type="ARBA" id="ARBA00022989"/>
    </source>
</evidence>
<organism evidence="9 10">
    <name type="scientific">Microbacterium aquimaris</name>
    <dbReference type="NCBI Taxonomy" id="459816"/>
    <lineage>
        <taxon>Bacteria</taxon>
        <taxon>Bacillati</taxon>
        <taxon>Actinomycetota</taxon>
        <taxon>Actinomycetes</taxon>
        <taxon>Micrococcales</taxon>
        <taxon>Microbacteriaceae</taxon>
        <taxon>Microbacterium</taxon>
    </lineage>
</organism>
<keyword evidence="3" id="KW-1003">Cell membrane</keyword>
<feature type="transmembrane region" description="Helical" evidence="8">
    <location>
        <begin position="73"/>
        <end position="92"/>
    </location>
</feature>
<evidence type="ECO:0000256" key="1">
    <source>
        <dbReference type="ARBA" id="ARBA00004651"/>
    </source>
</evidence>
<feature type="transmembrane region" description="Helical" evidence="8">
    <location>
        <begin position="178"/>
        <end position="198"/>
    </location>
</feature>
<dbReference type="Proteomes" id="UP001291912">
    <property type="component" value="Unassembled WGS sequence"/>
</dbReference>
<keyword evidence="2" id="KW-0813">Transport</keyword>
<comment type="subcellular location">
    <subcellularLocation>
        <location evidence="1">Cell membrane</location>
        <topology evidence="1">Multi-pass membrane protein</topology>
    </subcellularLocation>
</comment>
<proteinExistence type="predicted"/>
<protein>
    <submittedName>
        <fullName evidence="9">ABC transporter permease</fullName>
    </submittedName>
</protein>
<comment type="caution">
    <text evidence="9">The sequence shown here is derived from an EMBL/GenBank/DDBJ whole genome shotgun (WGS) entry which is preliminary data.</text>
</comment>
<dbReference type="Pfam" id="PF02653">
    <property type="entry name" value="BPD_transp_2"/>
    <property type="match status" value="1"/>
</dbReference>
<evidence type="ECO:0000256" key="4">
    <source>
        <dbReference type="ARBA" id="ARBA00022519"/>
    </source>
</evidence>
<feature type="transmembrane region" description="Helical" evidence="8">
    <location>
        <begin position="127"/>
        <end position="148"/>
    </location>
</feature>
<evidence type="ECO:0000313" key="9">
    <source>
        <dbReference type="EMBL" id="MDZ8161319.1"/>
    </source>
</evidence>
<keyword evidence="6 8" id="KW-1133">Transmembrane helix</keyword>
<evidence type="ECO:0000256" key="7">
    <source>
        <dbReference type="ARBA" id="ARBA00023136"/>
    </source>
</evidence>
<feature type="transmembrane region" description="Helical" evidence="8">
    <location>
        <begin position="283"/>
        <end position="303"/>
    </location>
</feature>
<keyword evidence="10" id="KW-1185">Reference proteome</keyword>
<feature type="transmembrane region" description="Helical" evidence="8">
    <location>
        <begin position="309"/>
        <end position="327"/>
    </location>
</feature>
<feature type="transmembrane region" description="Helical" evidence="8">
    <location>
        <begin position="48"/>
        <end position="66"/>
    </location>
</feature>
<dbReference type="RefSeq" id="WP_194423950.1">
    <property type="nucleotide sequence ID" value="NZ_BAAAPT010000001.1"/>
</dbReference>
<dbReference type="CDD" id="cd06579">
    <property type="entry name" value="TM_PBP1_transp_AraH_like"/>
    <property type="match status" value="1"/>
</dbReference>
<name>A0ABU5N5G0_9MICO</name>
<keyword evidence="4" id="KW-0997">Cell inner membrane</keyword>
<evidence type="ECO:0000256" key="2">
    <source>
        <dbReference type="ARBA" id="ARBA00022448"/>
    </source>
</evidence>
<dbReference type="PANTHER" id="PTHR32196:SF21">
    <property type="entry name" value="ABC TRANSPORTER PERMEASE PROTEIN YPHD-RELATED"/>
    <property type="match status" value="1"/>
</dbReference>
<keyword evidence="5 8" id="KW-0812">Transmembrane</keyword>
<evidence type="ECO:0000313" key="10">
    <source>
        <dbReference type="Proteomes" id="UP001291912"/>
    </source>
</evidence>
<feature type="transmembrane region" description="Helical" evidence="8">
    <location>
        <begin position="253"/>
        <end position="271"/>
    </location>
</feature>
<evidence type="ECO:0000256" key="8">
    <source>
        <dbReference type="SAM" id="Phobius"/>
    </source>
</evidence>
<dbReference type="InterPro" id="IPR001851">
    <property type="entry name" value="ABC_transp_permease"/>
</dbReference>
<evidence type="ECO:0000256" key="3">
    <source>
        <dbReference type="ARBA" id="ARBA00022475"/>
    </source>
</evidence>
<feature type="transmembrane region" description="Helical" evidence="8">
    <location>
        <begin position="229"/>
        <end position="247"/>
    </location>
</feature>
<keyword evidence="7 8" id="KW-0472">Membrane</keyword>
<gene>
    <name evidence="9" type="ORF">R2Q92_05670</name>
</gene>
<evidence type="ECO:0000256" key="5">
    <source>
        <dbReference type="ARBA" id="ARBA00022692"/>
    </source>
</evidence>
<dbReference type="EMBL" id="JAWJYN010000001">
    <property type="protein sequence ID" value="MDZ8161319.1"/>
    <property type="molecule type" value="Genomic_DNA"/>
</dbReference>
<reference evidence="9 10" key="1">
    <citation type="submission" date="2023-10" db="EMBL/GenBank/DDBJ databases">
        <title>Microbacterium xanthum sp. nov., isolated from seaweed.</title>
        <authorList>
            <person name="Lee S.D."/>
        </authorList>
    </citation>
    <scope>NUCLEOTIDE SEQUENCE [LARGE SCALE GENOMIC DNA]</scope>
    <source>
        <strain evidence="9 10">KCTC 19124</strain>
    </source>
</reference>
<dbReference type="PANTHER" id="PTHR32196">
    <property type="entry name" value="ABC TRANSPORTER PERMEASE PROTEIN YPHD-RELATED-RELATED"/>
    <property type="match status" value="1"/>
</dbReference>
<accession>A0ABU5N5G0</accession>